<dbReference type="GO" id="GO:0009396">
    <property type="term" value="P:folic acid-containing compound biosynthetic process"/>
    <property type="evidence" value="ECO:0007669"/>
    <property type="project" value="TreeGrafter"/>
</dbReference>
<dbReference type="GO" id="GO:0035999">
    <property type="term" value="P:tetrahydrofolate interconversion"/>
    <property type="evidence" value="ECO:0007669"/>
    <property type="project" value="TreeGrafter"/>
</dbReference>
<evidence type="ECO:0000256" key="3">
    <source>
        <dbReference type="ARBA" id="ARBA00022840"/>
    </source>
</evidence>
<protein>
    <recommendedName>
        <fullName evidence="5">5-formyltetrahydrofolate cyclo-ligase</fullName>
        <ecNumber evidence="5">6.3.3.2</ecNumber>
    </recommendedName>
</protein>
<comment type="caution">
    <text evidence="6">The sequence shown here is derived from an EMBL/GenBank/DDBJ whole genome shotgun (WGS) entry which is preliminary data.</text>
</comment>
<reference evidence="6" key="1">
    <citation type="submission" date="2021-05" db="EMBL/GenBank/DDBJ databases">
        <title>Genome of Sphingobium sp. strain.</title>
        <authorList>
            <person name="Fan R."/>
        </authorList>
    </citation>
    <scope>NUCLEOTIDE SEQUENCE</scope>
    <source>
        <strain evidence="6">H33</strain>
    </source>
</reference>
<dbReference type="Proteomes" id="UP001138757">
    <property type="component" value="Unassembled WGS sequence"/>
</dbReference>
<dbReference type="NCBIfam" id="TIGR02727">
    <property type="entry name" value="MTHFS_bact"/>
    <property type="match status" value="1"/>
</dbReference>
<feature type="binding site" evidence="4">
    <location>
        <begin position="134"/>
        <end position="142"/>
    </location>
    <ligand>
        <name>ATP</name>
        <dbReference type="ChEBI" id="CHEBI:30616"/>
    </ligand>
</feature>
<dbReference type="Gene3D" id="3.40.50.10420">
    <property type="entry name" value="NagB/RpiA/CoA transferase-like"/>
    <property type="match status" value="1"/>
</dbReference>
<dbReference type="Pfam" id="PF01812">
    <property type="entry name" value="5-FTHF_cyc-lig"/>
    <property type="match status" value="1"/>
</dbReference>
<sequence>MTTERAALRSEILARRAAFVAGLPQSVRNLAFRVLPTPVLAQIPEGARISVYHSMGSEAPTANLLEFLHERGFKLCLPRLGESIKVDMEFAEWAPGDVLVPGQMRIPQPAPQAATVVPDIVLTPMVGFDKALNRIGHGAGYYDRAFAKMPNARRIGIAWSCQMVDALPIEPWDMPLDMVITEAQIFTRERA</sequence>
<dbReference type="PIRSF" id="PIRSF006806">
    <property type="entry name" value="FTHF_cligase"/>
    <property type="match status" value="1"/>
</dbReference>
<evidence type="ECO:0000256" key="1">
    <source>
        <dbReference type="ARBA" id="ARBA00010638"/>
    </source>
</evidence>
<dbReference type="InterPro" id="IPR024185">
    <property type="entry name" value="FTHF_cligase-like_sf"/>
</dbReference>
<dbReference type="AlphaFoldDB" id="A0A9X1AJP6"/>
<dbReference type="SUPFAM" id="SSF100950">
    <property type="entry name" value="NagB/RpiA/CoA transferase-like"/>
    <property type="match status" value="1"/>
</dbReference>
<keyword evidence="2 4" id="KW-0547">Nucleotide-binding</keyword>
<dbReference type="GO" id="GO:0030272">
    <property type="term" value="F:5-formyltetrahydrofolate cyclo-ligase activity"/>
    <property type="evidence" value="ECO:0007669"/>
    <property type="project" value="UniProtKB-EC"/>
</dbReference>
<proteinExistence type="inferred from homology"/>
<organism evidence="6 7">
    <name type="scientific">Sphingobium nicotianae</name>
    <dbReference type="NCBI Taxonomy" id="2782607"/>
    <lineage>
        <taxon>Bacteria</taxon>
        <taxon>Pseudomonadati</taxon>
        <taxon>Pseudomonadota</taxon>
        <taxon>Alphaproteobacteria</taxon>
        <taxon>Sphingomonadales</taxon>
        <taxon>Sphingomonadaceae</taxon>
        <taxon>Sphingobium</taxon>
    </lineage>
</organism>
<dbReference type="GO" id="GO:0005524">
    <property type="term" value="F:ATP binding"/>
    <property type="evidence" value="ECO:0007669"/>
    <property type="project" value="UniProtKB-KW"/>
</dbReference>
<dbReference type="GO" id="GO:0046872">
    <property type="term" value="F:metal ion binding"/>
    <property type="evidence" value="ECO:0007669"/>
    <property type="project" value="UniProtKB-KW"/>
</dbReference>
<evidence type="ECO:0000256" key="2">
    <source>
        <dbReference type="ARBA" id="ARBA00022741"/>
    </source>
</evidence>
<name>A0A9X1AJP6_9SPHN</name>
<dbReference type="RefSeq" id="WP_214621213.1">
    <property type="nucleotide sequence ID" value="NZ_JAHGAW010000001.1"/>
</dbReference>
<evidence type="ECO:0000313" key="7">
    <source>
        <dbReference type="Proteomes" id="UP001138757"/>
    </source>
</evidence>
<dbReference type="EMBL" id="JAHGAW010000001">
    <property type="protein sequence ID" value="MBT2185460.1"/>
    <property type="molecule type" value="Genomic_DNA"/>
</dbReference>
<dbReference type="InterPro" id="IPR037171">
    <property type="entry name" value="NagB/RpiA_transferase-like"/>
</dbReference>
<keyword evidence="7" id="KW-1185">Reference proteome</keyword>
<accession>A0A9X1AJP6</accession>
<keyword evidence="5" id="KW-0460">Magnesium</keyword>
<comment type="cofactor">
    <cofactor evidence="5">
        <name>Mg(2+)</name>
        <dbReference type="ChEBI" id="CHEBI:18420"/>
    </cofactor>
</comment>
<gene>
    <name evidence="6" type="ORF">KK488_00685</name>
</gene>
<feature type="binding site" evidence="4">
    <location>
        <position position="58"/>
    </location>
    <ligand>
        <name>substrate</name>
    </ligand>
</feature>
<evidence type="ECO:0000313" key="6">
    <source>
        <dbReference type="EMBL" id="MBT2185460.1"/>
    </source>
</evidence>
<dbReference type="PANTHER" id="PTHR23407:SF1">
    <property type="entry name" value="5-FORMYLTETRAHYDROFOLATE CYCLO-LIGASE"/>
    <property type="match status" value="1"/>
</dbReference>
<comment type="catalytic activity">
    <reaction evidence="5">
        <text>(6S)-5-formyl-5,6,7,8-tetrahydrofolate + ATP = (6R)-5,10-methenyltetrahydrofolate + ADP + phosphate</text>
        <dbReference type="Rhea" id="RHEA:10488"/>
        <dbReference type="ChEBI" id="CHEBI:30616"/>
        <dbReference type="ChEBI" id="CHEBI:43474"/>
        <dbReference type="ChEBI" id="CHEBI:57455"/>
        <dbReference type="ChEBI" id="CHEBI:57457"/>
        <dbReference type="ChEBI" id="CHEBI:456216"/>
        <dbReference type="EC" id="6.3.3.2"/>
    </reaction>
</comment>
<dbReference type="PANTHER" id="PTHR23407">
    <property type="entry name" value="ATPASE INHIBITOR/5-FORMYLTETRAHYDROFOLATE CYCLO-LIGASE"/>
    <property type="match status" value="1"/>
</dbReference>
<evidence type="ECO:0000256" key="5">
    <source>
        <dbReference type="RuleBase" id="RU361279"/>
    </source>
</evidence>
<dbReference type="InterPro" id="IPR002698">
    <property type="entry name" value="FTHF_cligase"/>
</dbReference>
<keyword evidence="5" id="KW-0479">Metal-binding</keyword>
<keyword evidence="3 4" id="KW-0067">ATP-binding</keyword>
<dbReference type="EC" id="6.3.3.2" evidence="5"/>
<evidence type="ECO:0000256" key="4">
    <source>
        <dbReference type="PIRSR" id="PIRSR006806-1"/>
    </source>
</evidence>
<keyword evidence="6" id="KW-0436">Ligase</keyword>
<comment type="similarity">
    <text evidence="1 5">Belongs to the 5-formyltetrahydrofolate cyclo-ligase family.</text>
</comment>